<evidence type="ECO:0000313" key="3">
    <source>
        <dbReference type="Proteomes" id="UP000886878"/>
    </source>
</evidence>
<name>A0A9D1QQ36_9LACO</name>
<sequence length="173" mass="19725">MFETRRGFDWWSLILGILMIVLSLLVLRNPSQALSLITLLVAIGTIIRGIYELWFRQGVKNLLGVRSGWLIFMGIVDILVGLIFIFNRNFGVTVIAIVFAIWFLFDAIGDIRVAGVFRQFHRGYYWLLIVLYVLQIILAVCMLLVPAISALSIVWLIAFYLMLSGIIKVIQAF</sequence>
<evidence type="ECO:0000256" key="1">
    <source>
        <dbReference type="SAM" id="Phobius"/>
    </source>
</evidence>
<evidence type="ECO:0000313" key="2">
    <source>
        <dbReference type="EMBL" id="HIW70688.1"/>
    </source>
</evidence>
<feature type="transmembrane region" description="Helical" evidence="1">
    <location>
        <begin position="7"/>
        <end position="27"/>
    </location>
</feature>
<reference evidence="2" key="1">
    <citation type="journal article" date="2021" name="PeerJ">
        <title>Extensive microbial diversity within the chicken gut microbiome revealed by metagenomics and culture.</title>
        <authorList>
            <person name="Gilroy R."/>
            <person name="Ravi A."/>
            <person name="Getino M."/>
            <person name="Pursley I."/>
            <person name="Horton D.L."/>
            <person name="Alikhan N.F."/>
            <person name="Baker D."/>
            <person name="Gharbi K."/>
            <person name="Hall N."/>
            <person name="Watson M."/>
            <person name="Adriaenssens E.M."/>
            <person name="Foster-Nyarko E."/>
            <person name="Jarju S."/>
            <person name="Secka A."/>
            <person name="Antonio M."/>
            <person name="Oren A."/>
            <person name="Chaudhuri R.R."/>
            <person name="La Ragione R."/>
            <person name="Hildebrand F."/>
            <person name="Pallen M.J."/>
        </authorList>
    </citation>
    <scope>NUCLEOTIDE SEQUENCE</scope>
    <source>
        <strain evidence="2">ChiHejej3B27-2180</strain>
    </source>
</reference>
<comment type="caution">
    <text evidence="2">The sequence shown here is derived from an EMBL/GenBank/DDBJ whole genome shotgun (WGS) entry which is preliminary data.</text>
</comment>
<feature type="transmembrane region" description="Helical" evidence="1">
    <location>
        <begin position="123"/>
        <end position="145"/>
    </location>
</feature>
<dbReference type="PANTHER" id="PTHR34989">
    <property type="entry name" value="PROTEIN HDED"/>
    <property type="match status" value="1"/>
</dbReference>
<dbReference type="Proteomes" id="UP000886878">
    <property type="component" value="Unassembled WGS sequence"/>
</dbReference>
<feature type="transmembrane region" description="Helical" evidence="1">
    <location>
        <begin position="151"/>
        <end position="170"/>
    </location>
</feature>
<reference evidence="2" key="2">
    <citation type="submission" date="2021-04" db="EMBL/GenBank/DDBJ databases">
        <authorList>
            <person name="Gilroy R."/>
        </authorList>
    </citation>
    <scope>NUCLEOTIDE SEQUENCE</scope>
    <source>
        <strain evidence="2">ChiHejej3B27-2180</strain>
    </source>
</reference>
<dbReference type="PANTHER" id="PTHR34989:SF1">
    <property type="entry name" value="PROTEIN HDED"/>
    <property type="match status" value="1"/>
</dbReference>
<feature type="transmembrane region" description="Helical" evidence="1">
    <location>
        <begin position="92"/>
        <end position="111"/>
    </location>
</feature>
<keyword evidence="1" id="KW-1133">Transmembrane helix</keyword>
<dbReference type="GO" id="GO:0005886">
    <property type="term" value="C:plasma membrane"/>
    <property type="evidence" value="ECO:0007669"/>
    <property type="project" value="TreeGrafter"/>
</dbReference>
<dbReference type="Pfam" id="PF03729">
    <property type="entry name" value="DUF308"/>
    <property type="match status" value="2"/>
</dbReference>
<organism evidence="2 3">
    <name type="scientific">Candidatus Limosilactobacillus merdipullorum</name>
    <dbReference type="NCBI Taxonomy" id="2838653"/>
    <lineage>
        <taxon>Bacteria</taxon>
        <taxon>Bacillati</taxon>
        <taxon>Bacillota</taxon>
        <taxon>Bacilli</taxon>
        <taxon>Lactobacillales</taxon>
        <taxon>Lactobacillaceae</taxon>
        <taxon>Limosilactobacillus</taxon>
    </lineage>
</organism>
<keyword evidence="1" id="KW-0812">Transmembrane</keyword>
<dbReference type="InterPro" id="IPR005325">
    <property type="entry name" value="DUF308_memb"/>
</dbReference>
<dbReference type="InterPro" id="IPR052712">
    <property type="entry name" value="Acid_resist_chaperone_HdeD"/>
</dbReference>
<keyword evidence="1" id="KW-0472">Membrane</keyword>
<proteinExistence type="predicted"/>
<gene>
    <name evidence="2" type="ORF">H9876_04890</name>
</gene>
<feature type="transmembrane region" description="Helical" evidence="1">
    <location>
        <begin position="33"/>
        <end position="51"/>
    </location>
</feature>
<feature type="transmembrane region" description="Helical" evidence="1">
    <location>
        <begin position="63"/>
        <end position="86"/>
    </location>
</feature>
<accession>A0A9D1QQ36</accession>
<dbReference type="AlphaFoldDB" id="A0A9D1QQ36"/>
<dbReference type="EMBL" id="DXGK01000101">
    <property type="protein sequence ID" value="HIW70688.1"/>
    <property type="molecule type" value="Genomic_DNA"/>
</dbReference>
<protein>
    <submittedName>
        <fullName evidence="2">DUF308 domain-containing protein</fullName>
    </submittedName>
</protein>